<dbReference type="EMBL" id="CP000660">
    <property type="protein sequence ID" value="ABP50809.1"/>
    <property type="molecule type" value="Genomic_DNA"/>
</dbReference>
<evidence type="ECO:0000313" key="1">
    <source>
        <dbReference type="EMBL" id="ABP50809.1"/>
    </source>
</evidence>
<dbReference type="KEGG" id="pas:Pars_1243"/>
<protein>
    <submittedName>
        <fullName evidence="1">Uncharacterized protein</fullName>
    </submittedName>
</protein>
<sequence>MQTPRFFSILVPDSRRCVEDSVFELVCTCNLESLVLWEGGVVKLPPAYAGLSVGDIVERLCGLCLEVRDVERGYILVFRTLKMGVENLARLISELCRER</sequence>
<dbReference type="STRING" id="340102.Pars_1243"/>
<accession>A4WK92</accession>
<proteinExistence type="predicted"/>
<organism evidence="1 2">
    <name type="scientific">Pyrobaculum arsenaticum (strain DSM 13514 / JCM 11321 / PZ6)</name>
    <dbReference type="NCBI Taxonomy" id="340102"/>
    <lineage>
        <taxon>Archaea</taxon>
        <taxon>Thermoproteota</taxon>
        <taxon>Thermoprotei</taxon>
        <taxon>Thermoproteales</taxon>
        <taxon>Thermoproteaceae</taxon>
        <taxon>Pyrobaculum</taxon>
    </lineage>
</organism>
<evidence type="ECO:0000313" key="2">
    <source>
        <dbReference type="Proteomes" id="UP000001567"/>
    </source>
</evidence>
<name>A4WK92_PYRAR</name>
<dbReference type="HOGENOM" id="CLU_183486_0_0_2"/>
<reference evidence="1 2" key="1">
    <citation type="submission" date="2007-04" db="EMBL/GenBank/DDBJ databases">
        <title>Complete sequence of Pyrobaculum arsenaticum DSM 13514.</title>
        <authorList>
            <consortium name="US DOE Joint Genome Institute"/>
            <person name="Copeland A."/>
            <person name="Lucas S."/>
            <person name="Lapidus A."/>
            <person name="Barry K."/>
            <person name="Glavina del Rio T."/>
            <person name="Dalin E."/>
            <person name="Tice H."/>
            <person name="Pitluck S."/>
            <person name="Chain P."/>
            <person name="Malfatti S."/>
            <person name="Shin M."/>
            <person name="Vergez L."/>
            <person name="Schmutz J."/>
            <person name="Larimer F."/>
            <person name="Land M."/>
            <person name="Hauser L."/>
            <person name="Kyrpides N."/>
            <person name="Mikhailova N."/>
            <person name="Cozen A.E."/>
            <person name="Fitz-Gibbon S.T."/>
            <person name="House C.H."/>
            <person name="Saltikov C."/>
            <person name="Lowe T.M."/>
            <person name="Richardson P."/>
        </authorList>
    </citation>
    <scope>NUCLEOTIDE SEQUENCE [LARGE SCALE GENOMIC DNA]</scope>
    <source>
        <strain evidence="2">ATCC 700994 / DSM 13514 / JCM 11321 / PZ6</strain>
    </source>
</reference>
<dbReference type="Proteomes" id="UP000001567">
    <property type="component" value="Chromosome"/>
</dbReference>
<dbReference type="AlphaFoldDB" id="A4WK92"/>
<gene>
    <name evidence="1" type="ordered locus">Pars_1243</name>
</gene>